<evidence type="ECO:0000259" key="1">
    <source>
        <dbReference type="PROSITE" id="PS51186"/>
    </source>
</evidence>
<dbReference type="AlphaFoldDB" id="A0A917MDL4"/>
<evidence type="ECO:0000313" key="3">
    <source>
        <dbReference type="Proteomes" id="UP000660862"/>
    </source>
</evidence>
<sequence>MKEIARKQCELMTERLTMRPFCADDGAMMYALNEDPEVLQYTGDVQFADVAAASAFLRDYDQYEKYGVGRLVVVLKETGETLGWNGLKYHPAAEEYDIGYRFFKRHWGKGYATESATAALEYGFDLLKLDRIIGRARVENTTSINVFNKLGMRFVEPYTEDGKHWVLYEAVREIGLGKNG</sequence>
<dbReference type="InterPro" id="IPR000182">
    <property type="entry name" value="GNAT_dom"/>
</dbReference>
<dbReference type="InterPro" id="IPR051531">
    <property type="entry name" value="N-acetyltransferase"/>
</dbReference>
<comment type="caution">
    <text evidence="2">The sequence shown here is derived from an EMBL/GenBank/DDBJ whole genome shotgun (WGS) entry which is preliminary data.</text>
</comment>
<dbReference type="Gene3D" id="3.40.630.30">
    <property type="match status" value="1"/>
</dbReference>
<dbReference type="PANTHER" id="PTHR43792:SF16">
    <property type="entry name" value="N-ACETYLTRANSFERASE DOMAIN-CONTAINING PROTEIN"/>
    <property type="match status" value="1"/>
</dbReference>
<evidence type="ECO:0000313" key="2">
    <source>
        <dbReference type="EMBL" id="GGG95816.1"/>
    </source>
</evidence>
<organism evidence="2 3">
    <name type="scientific">Parapedobacter pyrenivorans</name>
    <dbReference type="NCBI Taxonomy" id="1305674"/>
    <lineage>
        <taxon>Bacteria</taxon>
        <taxon>Pseudomonadati</taxon>
        <taxon>Bacteroidota</taxon>
        <taxon>Sphingobacteriia</taxon>
        <taxon>Sphingobacteriales</taxon>
        <taxon>Sphingobacteriaceae</taxon>
        <taxon>Parapedobacter</taxon>
    </lineage>
</organism>
<dbReference type="SUPFAM" id="SSF55729">
    <property type="entry name" value="Acyl-CoA N-acyltransferases (Nat)"/>
    <property type="match status" value="1"/>
</dbReference>
<keyword evidence="3" id="KW-1185">Reference proteome</keyword>
<protein>
    <recommendedName>
        <fullName evidence="1">N-acetyltransferase domain-containing protein</fullName>
    </recommendedName>
</protein>
<dbReference type="EMBL" id="BMER01000004">
    <property type="protein sequence ID" value="GGG95816.1"/>
    <property type="molecule type" value="Genomic_DNA"/>
</dbReference>
<dbReference type="GO" id="GO:0016747">
    <property type="term" value="F:acyltransferase activity, transferring groups other than amino-acyl groups"/>
    <property type="evidence" value="ECO:0007669"/>
    <property type="project" value="InterPro"/>
</dbReference>
<name>A0A917MDL4_9SPHI</name>
<dbReference type="Pfam" id="PF13302">
    <property type="entry name" value="Acetyltransf_3"/>
    <property type="match status" value="1"/>
</dbReference>
<accession>A0A917MDL4</accession>
<proteinExistence type="predicted"/>
<feature type="domain" description="N-acetyltransferase" evidence="1">
    <location>
        <begin position="16"/>
        <end position="174"/>
    </location>
</feature>
<dbReference type="PANTHER" id="PTHR43792">
    <property type="entry name" value="GNAT FAMILY, PUTATIVE (AFU_ORTHOLOGUE AFUA_3G00765)-RELATED-RELATED"/>
    <property type="match status" value="1"/>
</dbReference>
<gene>
    <name evidence="2" type="ORF">GCM10007415_33790</name>
</gene>
<dbReference type="Proteomes" id="UP000660862">
    <property type="component" value="Unassembled WGS sequence"/>
</dbReference>
<dbReference type="InterPro" id="IPR016181">
    <property type="entry name" value="Acyl_CoA_acyltransferase"/>
</dbReference>
<reference evidence="2" key="1">
    <citation type="journal article" date="2014" name="Int. J. Syst. Evol. Microbiol.">
        <title>Complete genome sequence of Corynebacterium casei LMG S-19264T (=DSM 44701T), isolated from a smear-ripened cheese.</title>
        <authorList>
            <consortium name="US DOE Joint Genome Institute (JGI-PGF)"/>
            <person name="Walter F."/>
            <person name="Albersmeier A."/>
            <person name="Kalinowski J."/>
            <person name="Ruckert C."/>
        </authorList>
    </citation>
    <scope>NUCLEOTIDE SEQUENCE</scope>
    <source>
        <strain evidence="2">CGMCC 1.12195</strain>
    </source>
</reference>
<reference evidence="2" key="2">
    <citation type="submission" date="2020-09" db="EMBL/GenBank/DDBJ databases">
        <authorList>
            <person name="Sun Q."/>
            <person name="Zhou Y."/>
        </authorList>
    </citation>
    <scope>NUCLEOTIDE SEQUENCE</scope>
    <source>
        <strain evidence="2">CGMCC 1.12195</strain>
    </source>
</reference>
<dbReference type="PROSITE" id="PS51186">
    <property type="entry name" value="GNAT"/>
    <property type="match status" value="1"/>
</dbReference>